<evidence type="ECO:0000256" key="1">
    <source>
        <dbReference type="ARBA" id="ARBA00004429"/>
    </source>
</evidence>
<evidence type="ECO:0000256" key="3">
    <source>
        <dbReference type="ARBA" id="ARBA00022448"/>
    </source>
</evidence>
<dbReference type="PANTHER" id="PTHR30614:SF36">
    <property type="entry name" value="ABC TRANSPORTER MEMBRANE-SPANNING PERMEASE-GLUTAMINE TRANSPORT"/>
    <property type="match status" value="1"/>
</dbReference>
<evidence type="ECO:0000259" key="9">
    <source>
        <dbReference type="PROSITE" id="PS50928"/>
    </source>
</evidence>
<feature type="domain" description="ABC transmembrane type-1" evidence="9">
    <location>
        <begin position="19"/>
        <end position="210"/>
    </location>
</feature>
<dbReference type="EMBL" id="JAAGBB010000001">
    <property type="protein sequence ID" value="MBR0662882.1"/>
    <property type="molecule type" value="Genomic_DNA"/>
</dbReference>
<dbReference type="Gene3D" id="1.10.3720.10">
    <property type="entry name" value="MetI-like"/>
    <property type="match status" value="1"/>
</dbReference>
<accession>A0ABS5ERF6</accession>
<feature type="transmembrane region" description="Helical" evidence="8">
    <location>
        <begin position="65"/>
        <end position="82"/>
    </location>
</feature>
<gene>
    <name evidence="10" type="ORF">GXW71_00810</name>
</gene>
<keyword evidence="11" id="KW-1185">Reference proteome</keyword>
<protein>
    <submittedName>
        <fullName evidence="10">Amino acid ABC transporter permease</fullName>
    </submittedName>
</protein>
<evidence type="ECO:0000256" key="2">
    <source>
        <dbReference type="ARBA" id="ARBA00010072"/>
    </source>
</evidence>
<name>A0ABS5ERF6_9PROT</name>
<dbReference type="Pfam" id="PF00528">
    <property type="entry name" value="BPD_transp_1"/>
    <property type="match status" value="1"/>
</dbReference>
<feature type="transmembrane region" description="Helical" evidence="8">
    <location>
        <begin position="144"/>
        <end position="172"/>
    </location>
</feature>
<keyword evidence="3 8" id="KW-0813">Transport</keyword>
<dbReference type="InterPro" id="IPR000515">
    <property type="entry name" value="MetI-like"/>
</dbReference>
<comment type="subcellular location">
    <subcellularLocation>
        <location evidence="1">Cell inner membrane</location>
        <topology evidence="1">Multi-pass membrane protein</topology>
    </subcellularLocation>
    <subcellularLocation>
        <location evidence="8">Cell membrane</location>
        <topology evidence="8">Multi-pass membrane protein</topology>
    </subcellularLocation>
</comment>
<dbReference type="NCBIfam" id="TIGR01726">
    <property type="entry name" value="HEQRo_perm_3TM"/>
    <property type="match status" value="1"/>
</dbReference>
<dbReference type="SUPFAM" id="SSF161098">
    <property type="entry name" value="MetI-like"/>
    <property type="match status" value="1"/>
</dbReference>
<keyword evidence="6 8" id="KW-1133">Transmembrane helix</keyword>
<dbReference type="PANTHER" id="PTHR30614">
    <property type="entry name" value="MEMBRANE COMPONENT OF AMINO ACID ABC TRANSPORTER"/>
    <property type="match status" value="1"/>
</dbReference>
<dbReference type="InterPro" id="IPR035906">
    <property type="entry name" value="MetI-like_sf"/>
</dbReference>
<evidence type="ECO:0000313" key="11">
    <source>
        <dbReference type="Proteomes" id="UP001196870"/>
    </source>
</evidence>
<comment type="similarity">
    <text evidence="2">Belongs to the binding-protein-dependent transport system permease family. HisMQ subfamily.</text>
</comment>
<sequence length="237" mass="25336">MIHDLSLLVENWPLLLIGLRATLSLAAVTLLASTVFGVLLGTLATVRARPVRWLVAFYVETFRDIPLIVTIFTIFFGAPFLGVPLQPFPAVALGLSLWGAANGAEIVRGGIQSIPKGQIEAATALGLHAWKIYLLVLWPQALRVLLPAFTGLLALIVQSTSLGALVGVTEFLKAGGLIIERSTVMQGINPAFAIYGFILLVYFSICSVLTALSRRLERRLATQGGARAVHAPDPSSV</sequence>
<organism evidence="10 11">
    <name type="scientific">Plastoroseomonas hellenica</name>
    <dbReference type="NCBI Taxonomy" id="2687306"/>
    <lineage>
        <taxon>Bacteria</taxon>
        <taxon>Pseudomonadati</taxon>
        <taxon>Pseudomonadota</taxon>
        <taxon>Alphaproteobacteria</taxon>
        <taxon>Acetobacterales</taxon>
        <taxon>Acetobacteraceae</taxon>
        <taxon>Plastoroseomonas</taxon>
    </lineage>
</organism>
<feature type="transmembrane region" description="Helical" evidence="8">
    <location>
        <begin position="12"/>
        <end position="44"/>
    </location>
</feature>
<dbReference type="CDD" id="cd06261">
    <property type="entry name" value="TM_PBP2"/>
    <property type="match status" value="1"/>
</dbReference>
<feature type="transmembrane region" description="Helical" evidence="8">
    <location>
        <begin position="119"/>
        <end position="138"/>
    </location>
</feature>
<dbReference type="PROSITE" id="PS50928">
    <property type="entry name" value="ABC_TM1"/>
    <property type="match status" value="1"/>
</dbReference>
<evidence type="ECO:0000256" key="5">
    <source>
        <dbReference type="ARBA" id="ARBA00022692"/>
    </source>
</evidence>
<dbReference type="RefSeq" id="WP_211850368.1">
    <property type="nucleotide sequence ID" value="NZ_JAAGBB010000001.1"/>
</dbReference>
<evidence type="ECO:0000256" key="7">
    <source>
        <dbReference type="ARBA" id="ARBA00023136"/>
    </source>
</evidence>
<evidence type="ECO:0000313" key="10">
    <source>
        <dbReference type="EMBL" id="MBR0662882.1"/>
    </source>
</evidence>
<keyword evidence="4" id="KW-1003">Cell membrane</keyword>
<feature type="transmembrane region" description="Helical" evidence="8">
    <location>
        <begin position="192"/>
        <end position="212"/>
    </location>
</feature>
<dbReference type="Proteomes" id="UP001196870">
    <property type="component" value="Unassembled WGS sequence"/>
</dbReference>
<evidence type="ECO:0000256" key="6">
    <source>
        <dbReference type="ARBA" id="ARBA00022989"/>
    </source>
</evidence>
<keyword evidence="5 8" id="KW-0812">Transmembrane</keyword>
<evidence type="ECO:0000256" key="8">
    <source>
        <dbReference type="RuleBase" id="RU363032"/>
    </source>
</evidence>
<dbReference type="InterPro" id="IPR043429">
    <property type="entry name" value="ArtM/GltK/GlnP/TcyL/YhdX-like"/>
</dbReference>
<proteinExistence type="inferred from homology"/>
<comment type="caution">
    <text evidence="10">The sequence shown here is derived from an EMBL/GenBank/DDBJ whole genome shotgun (WGS) entry which is preliminary data.</text>
</comment>
<evidence type="ECO:0000256" key="4">
    <source>
        <dbReference type="ARBA" id="ARBA00022475"/>
    </source>
</evidence>
<dbReference type="InterPro" id="IPR010065">
    <property type="entry name" value="AA_ABC_transptr_permease_3TM"/>
</dbReference>
<reference evidence="11" key="1">
    <citation type="journal article" date="2021" name="Syst. Appl. Microbiol.">
        <title>Roseomonas hellenica sp. nov., isolated from roots of wild-growing Alkanna tinctoria.</title>
        <authorList>
            <person name="Rat A."/>
            <person name="Naranjo H.D."/>
            <person name="Lebbe L."/>
            <person name="Cnockaert M."/>
            <person name="Krigas N."/>
            <person name="Grigoriadou K."/>
            <person name="Maloupa E."/>
            <person name="Willems A."/>
        </authorList>
    </citation>
    <scope>NUCLEOTIDE SEQUENCE [LARGE SCALE GENOMIC DNA]</scope>
    <source>
        <strain evidence="11">LMG 31523</strain>
    </source>
</reference>
<keyword evidence="7 8" id="KW-0472">Membrane</keyword>